<evidence type="ECO:0000313" key="3">
    <source>
        <dbReference type="EMBL" id="CDW46395.1"/>
    </source>
</evidence>
<keyword evidence="2" id="KW-0472">Membrane</keyword>
<dbReference type="AlphaFoldDB" id="A0A0K2V7W2"/>
<feature type="compositionally biased region" description="Basic and acidic residues" evidence="1">
    <location>
        <begin position="95"/>
        <end position="104"/>
    </location>
</feature>
<feature type="transmembrane region" description="Helical" evidence="2">
    <location>
        <begin position="12"/>
        <end position="31"/>
    </location>
</feature>
<organism evidence="3">
    <name type="scientific">Lepeophtheirus salmonis</name>
    <name type="common">Salmon louse</name>
    <name type="synonym">Caligus salmonis</name>
    <dbReference type="NCBI Taxonomy" id="72036"/>
    <lineage>
        <taxon>Eukaryota</taxon>
        <taxon>Metazoa</taxon>
        <taxon>Ecdysozoa</taxon>
        <taxon>Arthropoda</taxon>
        <taxon>Crustacea</taxon>
        <taxon>Multicrustacea</taxon>
        <taxon>Hexanauplia</taxon>
        <taxon>Copepoda</taxon>
        <taxon>Siphonostomatoida</taxon>
        <taxon>Caligidae</taxon>
        <taxon>Lepeophtheirus</taxon>
    </lineage>
</organism>
<evidence type="ECO:0000256" key="2">
    <source>
        <dbReference type="SAM" id="Phobius"/>
    </source>
</evidence>
<proteinExistence type="predicted"/>
<name>A0A0K2V7W2_LEPSM</name>
<accession>A0A0K2V7W2</accession>
<dbReference type="EMBL" id="HACA01029034">
    <property type="protein sequence ID" value="CDW46395.1"/>
    <property type="molecule type" value="Transcribed_RNA"/>
</dbReference>
<feature type="compositionally biased region" description="Basic residues" evidence="1">
    <location>
        <begin position="76"/>
        <end position="85"/>
    </location>
</feature>
<keyword evidence="2" id="KW-0812">Transmembrane</keyword>
<keyword evidence="2" id="KW-1133">Transmembrane helix</keyword>
<protein>
    <submittedName>
        <fullName evidence="3">Uncharacterized protein</fullName>
    </submittedName>
</protein>
<feature type="region of interest" description="Disordered" evidence="1">
    <location>
        <begin position="52"/>
        <end position="142"/>
    </location>
</feature>
<feature type="compositionally biased region" description="Polar residues" evidence="1">
    <location>
        <begin position="105"/>
        <end position="117"/>
    </location>
</feature>
<feature type="non-terminal residue" evidence="3">
    <location>
        <position position="1"/>
    </location>
</feature>
<evidence type="ECO:0000256" key="1">
    <source>
        <dbReference type="SAM" id="MobiDB-lite"/>
    </source>
</evidence>
<sequence length="142" mass="15916">AGCSHVEWCSRIIRVVLCLIYIFFVNYIIIISRSDEVMSSLEVSEVGLEDAASSIGGSSLTSEKSLRGPGAAKSSASKKRRKFRFPKWSLQSLHQHTENVEGRSHSSASDTVMTRNSPIKFRHPRKTFNANQYLNPFQGRDP</sequence>
<dbReference type="OrthoDB" id="5958958at2759"/>
<reference evidence="3" key="1">
    <citation type="submission" date="2014-05" db="EMBL/GenBank/DDBJ databases">
        <authorList>
            <person name="Chronopoulou M."/>
        </authorList>
    </citation>
    <scope>NUCLEOTIDE SEQUENCE</scope>
    <source>
        <tissue evidence="3">Whole organism</tissue>
    </source>
</reference>